<dbReference type="EMBL" id="RCMG01000787">
    <property type="protein sequence ID" value="KAG2847470.1"/>
    <property type="molecule type" value="Genomic_DNA"/>
</dbReference>
<dbReference type="Proteomes" id="UP000735874">
    <property type="component" value="Unassembled WGS sequence"/>
</dbReference>
<dbReference type="EMBL" id="RCMK01000768">
    <property type="protein sequence ID" value="KAG2913076.1"/>
    <property type="molecule type" value="Genomic_DNA"/>
</dbReference>
<dbReference type="VEuPathDB" id="FungiDB:PC110_g18572"/>
<proteinExistence type="predicted"/>
<accession>A0A8T1C5G7</accession>
<name>A0A8T1C5G7_9STRA</name>
<evidence type="ECO:0008006" key="7">
    <source>
        <dbReference type="Google" id="ProtNLM"/>
    </source>
</evidence>
<evidence type="ECO:0000313" key="3">
    <source>
        <dbReference type="EMBL" id="KAG2913076.1"/>
    </source>
</evidence>
<dbReference type="Proteomes" id="UP000774804">
    <property type="component" value="Unassembled WGS sequence"/>
</dbReference>
<dbReference type="Proteomes" id="UP000697107">
    <property type="component" value="Unassembled WGS sequence"/>
</dbReference>
<comment type="caution">
    <text evidence="3">The sequence shown here is derived from an EMBL/GenBank/DDBJ whole genome shotgun (WGS) entry which is preliminary data.</text>
</comment>
<organism evidence="3 6">
    <name type="scientific">Phytophthora cactorum</name>
    <dbReference type="NCBI Taxonomy" id="29920"/>
    <lineage>
        <taxon>Eukaryota</taxon>
        <taxon>Sar</taxon>
        <taxon>Stramenopiles</taxon>
        <taxon>Oomycota</taxon>
        <taxon>Peronosporomycetes</taxon>
        <taxon>Peronosporales</taxon>
        <taxon>Peronosporaceae</taxon>
        <taxon>Phytophthora</taxon>
    </lineage>
</organism>
<dbReference type="EMBL" id="RCMV01000833">
    <property type="protein sequence ID" value="KAG3212470.1"/>
    <property type="molecule type" value="Genomic_DNA"/>
</dbReference>
<gene>
    <name evidence="1" type="ORF">PC113_g17762</name>
    <name evidence="2" type="ORF">PC115_g17247</name>
    <name evidence="3" type="ORF">PC117_g18704</name>
    <name evidence="4" type="ORF">PC118_g17273</name>
    <name evidence="5" type="ORF">PC129_g16570</name>
</gene>
<sequence>MKERVSRQPPRDGGFVCKGPHRAAECPTATNEQKEEARRVLAAHRAGRLKHIDTGAVSGHTVTINGVLEVPFCADSGADSNILSCSMVEELCALDRSVVLAVLEPPRMVKKRSSC</sequence>
<evidence type="ECO:0000313" key="2">
    <source>
        <dbReference type="EMBL" id="KAG2897249.1"/>
    </source>
</evidence>
<dbReference type="Proteomes" id="UP000736787">
    <property type="component" value="Unassembled WGS sequence"/>
</dbReference>
<evidence type="ECO:0000313" key="5">
    <source>
        <dbReference type="EMBL" id="KAG3212470.1"/>
    </source>
</evidence>
<evidence type="ECO:0000313" key="1">
    <source>
        <dbReference type="EMBL" id="KAG2847470.1"/>
    </source>
</evidence>
<dbReference type="Proteomes" id="UP000760860">
    <property type="component" value="Unassembled WGS sequence"/>
</dbReference>
<evidence type="ECO:0000313" key="4">
    <source>
        <dbReference type="EMBL" id="KAG2969750.1"/>
    </source>
</evidence>
<dbReference type="AlphaFoldDB" id="A0A8T1C5G7"/>
<protein>
    <recommendedName>
        <fullName evidence="7">Aspartic peptidase domain</fullName>
    </recommendedName>
</protein>
<dbReference type="EMBL" id="RCML01000770">
    <property type="protein sequence ID" value="KAG2969750.1"/>
    <property type="molecule type" value="Genomic_DNA"/>
</dbReference>
<evidence type="ECO:0000313" key="6">
    <source>
        <dbReference type="Proteomes" id="UP000736787"/>
    </source>
</evidence>
<dbReference type="EMBL" id="RCMI01000805">
    <property type="protein sequence ID" value="KAG2897249.1"/>
    <property type="molecule type" value="Genomic_DNA"/>
</dbReference>
<reference evidence="3" key="1">
    <citation type="submission" date="2018-10" db="EMBL/GenBank/DDBJ databases">
        <title>Effector identification in a new, highly contiguous assembly of the strawberry crown rot pathogen Phytophthora cactorum.</title>
        <authorList>
            <person name="Armitage A.D."/>
            <person name="Nellist C.F."/>
            <person name="Bates H."/>
            <person name="Vickerstaff R.J."/>
            <person name="Harrison R.J."/>
        </authorList>
    </citation>
    <scope>NUCLEOTIDE SEQUENCE</scope>
    <source>
        <strain evidence="1">15-7</strain>
        <strain evidence="2">4032</strain>
        <strain evidence="3">4040</strain>
        <strain evidence="4">P415</strain>
        <strain evidence="5">P421</strain>
    </source>
</reference>